<evidence type="ECO:0000313" key="2">
    <source>
        <dbReference type="Proteomes" id="UP000017052"/>
    </source>
</evidence>
<protein>
    <submittedName>
        <fullName evidence="1">Uncharacterized protein</fullName>
    </submittedName>
</protein>
<dbReference type="EMBL" id="ACVN02000239">
    <property type="protein sequence ID" value="ERK53328.1"/>
    <property type="molecule type" value="Genomic_DNA"/>
</dbReference>
<proteinExistence type="predicted"/>
<evidence type="ECO:0000313" key="1">
    <source>
        <dbReference type="EMBL" id="ERK53328.1"/>
    </source>
</evidence>
<organism evidence="1 2">
    <name type="scientific">Propionibacterium acidifaciens F0233</name>
    <dbReference type="NCBI Taxonomy" id="553198"/>
    <lineage>
        <taxon>Bacteria</taxon>
        <taxon>Bacillati</taxon>
        <taxon>Actinomycetota</taxon>
        <taxon>Actinomycetes</taxon>
        <taxon>Propionibacteriales</taxon>
        <taxon>Propionibacteriaceae</taxon>
        <taxon>Propionibacterium</taxon>
    </lineage>
</organism>
<reference evidence="1" key="1">
    <citation type="submission" date="2013-08" db="EMBL/GenBank/DDBJ databases">
        <authorList>
            <person name="Durkin A.S."/>
            <person name="Haft D.R."/>
            <person name="McCorrison J."/>
            <person name="Torralba M."/>
            <person name="Gillis M."/>
            <person name="Haft D.H."/>
            <person name="Methe B."/>
            <person name="Sutton G."/>
            <person name="Nelson K.E."/>
        </authorList>
    </citation>
    <scope>NUCLEOTIDE SEQUENCE [LARGE SCALE GENOMIC DNA]</scope>
    <source>
        <strain evidence="1">F0233</strain>
    </source>
</reference>
<dbReference type="AlphaFoldDB" id="U2RIC6"/>
<comment type="caution">
    <text evidence="1">The sequence shown here is derived from an EMBL/GenBank/DDBJ whole genome shotgun (WGS) entry which is preliminary data.</text>
</comment>
<name>U2RIC6_9ACTN</name>
<sequence length="52" mass="5674">MVARTGGQSQAFAAMIFRTVCAPARTPWRAYPAGPVRNEERFLPDPARALVA</sequence>
<gene>
    <name evidence="1" type="ORF">HMPREF0682_2629</name>
</gene>
<keyword evidence="2" id="KW-1185">Reference proteome</keyword>
<accession>U2RIC6</accession>
<dbReference type="Proteomes" id="UP000017052">
    <property type="component" value="Unassembled WGS sequence"/>
</dbReference>